<evidence type="ECO:0000313" key="1">
    <source>
        <dbReference type="EMBL" id="MYE38089.1"/>
    </source>
</evidence>
<name>A0A845D9G7_9BACT</name>
<protein>
    <recommendedName>
        <fullName evidence="3">Carbonic anhydrase</fullName>
    </recommendedName>
</protein>
<dbReference type="EMBL" id="VXOY01000010">
    <property type="protein sequence ID" value="MYE38089.1"/>
    <property type="molecule type" value="Genomic_DNA"/>
</dbReference>
<dbReference type="Gene3D" id="3.40.1050.10">
    <property type="entry name" value="Carbonic anhydrase"/>
    <property type="match status" value="1"/>
</dbReference>
<accession>A0A845D9G7</accession>
<dbReference type="AlphaFoldDB" id="A0A845D9G7"/>
<dbReference type="SUPFAM" id="SSF53056">
    <property type="entry name" value="beta-carbonic anhydrase, cab"/>
    <property type="match status" value="1"/>
</dbReference>
<dbReference type="GO" id="GO:0008270">
    <property type="term" value="F:zinc ion binding"/>
    <property type="evidence" value="ECO:0007669"/>
    <property type="project" value="InterPro"/>
</dbReference>
<organism evidence="1 2">
    <name type="scientific">Candidatus Spechtbacteria bacterium SB0662_bin_43</name>
    <dbReference type="NCBI Taxonomy" id="2604897"/>
    <lineage>
        <taxon>Bacteria</taxon>
        <taxon>Candidatus Spechtiibacteriota</taxon>
    </lineage>
</organism>
<dbReference type="GO" id="GO:0004089">
    <property type="term" value="F:carbonate dehydratase activity"/>
    <property type="evidence" value="ECO:0007669"/>
    <property type="project" value="InterPro"/>
</dbReference>
<proteinExistence type="predicted"/>
<dbReference type="InterPro" id="IPR036874">
    <property type="entry name" value="Carbonic_anhydrase_sf"/>
</dbReference>
<evidence type="ECO:0008006" key="3">
    <source>
        <dbReference type="Google" id="ProtNLM"/>
    </source>
</evidence>
<dbReference type="Proteomes" id="UP000449092">
    <property type="component" value="Unassembled WGS sequence"/>
</dbReference>
<gene>
    <name evidence="1" type="ORF">F4X82_01035</name>
</gene>
<reference evidence="1 2" key="1">
    <citation type="submission" date="2019-09" db="EMBL/GenBank/DDBJ databases">
        <title>Characterisation of the sponge microbiome using genome-centric metagenomics.</title>
        <authorList>
            <person name="Engelberts J.P."/>
            <person name="Robbins S.J."/>
            <person name="De Goeij J.M."/>
            <person name="Aranda M."/>
            <person name="Bell S.C."/>
            <person name="Webster N.S."/>
        </authorList>
    </citation>
    <scope>NUCLEOTIDE SEQUENCE [LARGE SCALE GENOMIC DNA]</scope>
    <source>
        <strain evidence="1">SB0662_bin_43</strain>
    </source>
</reference>
<evidence type="ECO:0000313" key="2">
    <source>
        <dbReference type="Proteomes" id="UP000449092"/>
    </source>
</evidence>
<sequence>MSEAVLPVARERMNSHSSDAFVVSCIDPRFHAAIHQFIQAKHPGSFDSFLSIPGGAGILAYATTNLINPRDSQTVDAVKISRATRALVTTIDALEVASTLHNIQHLYLFCHTNCGGYRIPKRYCEMQQQKRDLLSVKDFLQEAMTPYLDAVTPHLYIADGHSMQHPDSVVMRKIVSSKP</sequence>
<comment type="caution">
    <text evidence="1">The sequence shown here is derived from an EMBL/GenBank/DDBJ whole genome shotgun (WGS) entry which is preliminary data.</text>
</comment>